<evidence type="ECO:0000256" key="3">
    <source>
        <dbReference type="ARBA" id="ARBA00022679"/>
    </source>
</evidence>
<evidence type="ECO:0000256" key="2">
    <source>
        <dbReference type="ARBA" id="ARBA00022527"/>
    </source>
</evidence>
<evidence type="ECO:0000259" key="6">
    <source>
        <dbReference type="Pfam" id="PF08488"/>
    </source>
</evidence>
<evidence type="ECO:0000313" key="7">
    <source>
        <dbReference type="EMBL" id="KAK1411217.1"/>
    </source>
</evidence>
<dbReference type="InterPro" id="IPR013695">
    <property type="entry name" value="WAK"/>
</dbReference>
<evidence type="ECO:0000256" key="4">
    <source>
        <dbReference type="ARBA" id="ARBA00023157"/>
    </source>
</evidence>
<dbReference type="Proteomes" id="UP001229421">
    <property type="component" value="Unassembled WGS sequence"/>
</dbReference>
<accession>A0AAD8JV92</accession>
<reference evidence="7" key="1">
    <citation type="journal article" date="2023" name="bioRxiv">
        <title>Improved chromosome-level genome assembly for marigold (Tagetes erecta).</title>
        <authorList>
            <person name="Jiang F."/>
            <person name="Yuan L."/>
            <person name="Wang S."/>
            <person name="Wang H."/>
            <person name="Xu D."/>
            <person name="Wang A."/>
            <person name="Fan W."/>
        </authorList>
    </citation>
    <scope>NUCLEOTIDE SEQUENCE</scope>
    <source>
        <strain evidence="7">WSJ</strain>
        <tissue evidence="7">Leaf</tissue>
    </source>
</reference>
<comment type="caution">
    <text evidence="7">The sequence shown here is derived from an EMBL/GenBank/DDBJ whole genome shotgun (WGS) entry which is preliminary data.</text>
</comment>
<keyword evidence="4" id="KW-1015">Disulfide bond</keyword>
<dbReference type="GO" id="GO:0016020">
    <property type="term" value="C:membrane"/>
    <property type="evidence" value="ECO:0007669"/>
    <property type="project" value="UniProtKB-SubCell"/>
</dbReference>
<dbReference type="PANTHER" id="PTHR33491">
    <property type="entry name" value="OSJNBA0016N04.9 PROTEIN"/>
    <property type="match status" value="1"/>
</dbReference>
<name>A0AAD8JV92_TARER</name>
<evidence type="ECO:0000256" key="5">
    <source>
        <dbReference type="ARBA" id="ARBA00023180"/>
    </source>
</evidence>
<comment type="subcellular location">
    <subcellularLocation>
        <location evidence="1">Membrane</location>
        <topology evidence="1">Single-pass type I membrane protein</topology>
    </subcellularLocation>
</comment>
<keyword evidence="2" id="KW-0723">Serine/threonine-protein kinase</keyword>
<proteinExistence type="predicted"/>
<keyword evidence="5" id="KW-0325">Glycoprotein</keyword>
<sequence length="220" mass="24606">MDNGSVVTSCISTACIDFTHSGRNNCFGIGCCQTTIPHYLKSYSINVTRLEEGDEGCGSAFLVDEASYDEGRFNVRNTSFIPVSLRWTLTDSDQITCCSETRRLALGMFNGTSVYTWDCYFPQDFTGNPYLKDGCVYISDDTGCGKCNSYCRSEDIFDVDGLFISRNFTCYQDVARKTISVGVVIVKALYVDDTYTDNVWTYKDKALVKPTSQQFSLCLE</sequence>
<feature type="domain" description="Wall-associated receptor kinase" evidence="6">
    <location>
        <begin position="25"/>
        <end position="93"/>
    </location>
</feature>
<dbReference type="Pfam" id="PF08488">
    <property type="entry name" value="WAK"/>
    <property type="match status" value="1"/>
</dbReference>
<keyword evidence="8" id="KW-1185">Reference proteome</keyword>
<protein>
    <recommendedName>
        <fullName evidence="6">Wall-associated receptor kinase domain-containing protein</fullName>
    </recommendedName>
</protein>
<keyword evidence="3" id="KW-0808">Transferase</keyword>
<dbReference type="GO" id="GO:0004674">
    <property type="term" value="F:protein serine/threonine kinase activity"/>
    <property type="evidence" value="ECO:0007669"/>
    <property type="project" value="UniProtKB-KW"/>
</dbReference>
<evidence type="ECO:0000313" key="8">
    <source>
        <dbReference type="Proteomes" id="UP001229421"/>
    </source>
</evidence>
<organism evidence="7 8">
    <name type="scientific">Tagetes erecta</name>
    <name type="common">African marigold</name>
    <dbReference type="NCBI Taxonomy" id="13708"/>
    <lineage>
        <taxon>Eukaryota</taxon>
        <taxon>Viridiplantae</taxon>
        <taxon>Streptophyta</taxon>
        <taxon>Embryophyta</taxon>
        <taxon>Tracheophyta</taxon>
        <taxon>Spermatophyta</taxon>
        <taxon>Magnoliopsida</taxon>
        <taxon>eudicotyledons</taxon>
        <taxon>Gunneridae</taxon>
        <taxon>Pentapetalae</taxon>
        <taxon>asterids</taxon>
        <taxon>campanulids</taxon>
        <taxon>Asterales</taxon>
        <taxon>Asteraceae</taxon>
        <taxon>Asteroideae</taxon>
        <taxon>Heliantheae alliance</taxon>
        <taxon>Tageteae</taxon>
        <taxon>Tagetes</taxon>
    </lineage>
</organism>
<gene>
    <name evidence="7" type="ORF">QVD17_37763</name>
</gene>
<dbReference type="EMBL" id="JAUHHV010000010">
    <property type="protein sequence ID" value="KAK1411217.1"/>
    <property type="molecule type" value="Genomic_DNA"/>
</dbReference>
<evidence type="ECO:0000256" key="1">
    <source>
        <dbReference type="ARBA" id="ARBA00004479"/>
    </source>
</evidence>
<dbReference type="AlphaFoldDB" id="A0AAD8JV92"/>
<keyword evidence="2" id="KW-0418">Kinase</keyword>